<feature type="transmembrane region" description="Helical" evidence="1">
    <location>
        <begin position="36"/>
        <end position="55"/>
    </location>
</feature>
<evidence type="ECO:0000313" key="3">
    <source>
        <dbReference type="Proteomes" id="UP000239415"/>
    </source>
</evidence>
<dbReference type="AlphaFoldDB" id="A0A2T0K3X6"/>
<keyword evidence="3" id="KW-1185">Reference proteome</keyword>
<sequence length="81" mass="8721">MRLDRVVAVVRSVRLAGRVFAVVWVGRGWLAGRVYAVVWVGREWVAGLVFALVWVGRSVRSGGSRCLALGKGREEVGAAVG</sequence>
<feature type="transmembrane region" description="Helical" evidence="1">
    <location>
        <begin position="12"/>
        <end position="30"/>
    </location>
</feature>
<evidence type="ECO:0000256" key="1">
    <source>
        <dbReference type="SAM" id="Phobius"/>
    </source>
</evidence>
<reference evidence="2 3" key="1">
    <citation type="submission" date="2018-03" db="EMBL/GenBank/DDBJ databases">
        <title>Genomic Encyclopedia of Archaeal and Bacterial Type Strains, Phase II (KMG-II): from individual species to whole genera.</title>
        <authorList>
            <person name="Goeker M."/>
        </authorList>
    </citation>
    <scope>NUCLEOTIDE SEQUENCE [LARGE SCALE GENOMIC DNA]</scope>
    <source>
        <strain evidence="2 3">DSM 43146</strain>
    </source>
</reference>
<name>A0A2T0K3X6_9ACTN</name>
<keyword evidence="1" id="KW-1133">Transmembrane helix</keyword>
<proteinExistence type="predicted"/>
<accession>A0A2T0K3X6</accession>
<gene>
    <name evidence="2" type="ORF">CLV67_11577</name>
</gene>
<keyword evidence="1" id="KW-0812">Transmembrane</keyword>
<dbReference type="EMBL" id="PVMZ01000015">
    <property type="protein sequence ID" value="PRX17585.1"/>
    <property type="molecule type" value="Genomic_DNA"/>
</dbReference>
<protein>
    <submittedName>
        <fullName evidence="2">Uncharacterized protein</fullName>
    </submittedName>
</protein>
<comment type="caution">
    <text evidence="2">The sequence shown here is derived from an EMBL/GenBank/DDBJ whole genome shotgun (WGS) entry which is preliminary data.</text>
</comment>
<organism evidence="2 3">
    <name type="scientific">Actinoplanes italicus</name>
    <dbReference type="NCBI Taxonomy" id="113567"/>
    <lineage>
        <taxon>Bacteria</taxon>
        <taxon>Bacillati</taxon>
        <taxon>Actinomycetota</taxon>
        <taxon>Actinomycetes</taxon>
        <taxon>Micromonosporales</taxon>
        <taxon>Micromonosporaceae</taxon>
        <taxon>Actinoplanes</taxon>
    </lineage>
</organism>
<keyword evidence="1" id="KW-0472">Membrane</keyword>
<dbReference type="Proteomes" id="UP000239415">
    <property type="component" value="Unassembled WGS sequence"/>
</dbReference>
<evidence type="ECO:0000313" key="2">
    <source>
        <dbReference type="EMBL" id="PRX17585.1"/>
    </source>
</evidence>